<name>A0A5A8CGE6_CAFRO</name>
<feature type="compositionally biased region" description="Basic and acidic residues" evidence="1">
    <location>
        <begin position="186"/>
        <end position="202"/>
    </location>
</feature>
<feature type="region of interest" description="Disordered" evidence="1">
    <location>
        <begin position="183"/>
        <end position="224"/>
    </location>
</feature>
<evidence type="ECO:0000313" key="3">
    <source>
        <dbReference type="Proteomes" id="UP000324907"/>
    </source>
</evidence>
<accession>A0A5A8CGE6</accession>
<dbReference type="EMBL" id="VLTL01000211">
    <property type="protein sequence ID" value="KAA0152133.1"/>
    <property type="molecule type" value="Genomic_DNA"/>
</dbReference>
<feature type="compositionally biased region" description="Low complexity" evidence="1">
    <location>
        <begin position="203"/>
        <end position="212"/>
    </location>
</feature>
<sequence>MAGVAAAVPDPGTCRLGPGLRGDAGILVAVARGLSPSELVFILGRLAASSDPKAARTFTSFVNVLFSANACPVPYQARDDRPGAAPGAIFSRATFLLSVVSSALGVREIDPARHRSAVVSCVRDPACFPDDVVRSALSPLTSSRAPPATLYSALTLAAQGRQEAGRRLVAALLDDLRRASPWTPRDAAKAGDKEPGAKRVKTEAGASEATGAGDEGSEDETSSDLENHWRGFVGVAKACVPLSLPVVARLPSARVAILVADESCALLVGRLKEWASNARVRRAYGVTVEVLEALGVEDTSDAPSESASGALSSAVALPQAAAAHRPGLPGVFGLPGMMHGPGTAAAPGAMGLAQMGRRPPMPGMAGQVGFNPGMGLGLQPGLGMQRPGGIPAALMMRQRQLMMAGGRQGPWMGGAPTMGGRALPGTGMGRAGTSRGLGPQHGAQGAAGAAGAGASRSLAEGGAAGRSGAPKRPRDS</sequence>
<protein>
    <submittedName>
        <fullName evidence="2">Uncharacterized protein</fullName>
    </submittedName>
</protein>
<evidence type="ECO:0000313" key="2">
    <source>
        <dbReference type="EMBL" id="KAA0152133.1"/>
    </source>
</evidence>
<feature type="region of interest" description="Disordered" evidence="1">
    <location>
        <begin position="413"/>
        <end position="476"/>
    </location>
</feature>
<proteinExistence type="predicted"/>
<feature type="compositionally biased region" description="Low complexity" evidence="1">
    <location>
        <begin position="436"/>
        <end position="470"/>
    </location>
</feature>
<evidence type="ECO:0000256" key="1">
    <source>
        <dbReference type="SAM" id="MobiDB-lite"/>
    </source>
</evidence>
<comment type="caution">
    <text evidence="2">The sequence shown here is derived from an EMBL/GenBank/DDBJ whole genome shotgun (WGS) entry which is preliminary data.</text>
</comment>
<dbReference type="Proteomes" id="UP000324907">
    <property type="component" value="Unassembled WGS sequence"/>
</dbReference>
<gene>
    <name evidence="2" type="ORF">FNF28_07062</name>
</gene>
<organism evidence="2 3">
    <name type="scientific">Cafeteria roenbergensis</name>
    <name type="common">Marine flagellate</name>
    <dbReference type="NCBI Taxonomy" id="33653"/>
    <lineage>
        <taxon>Eukaryota</taxon>
        <taxon>Sar</taxon>
        <taxon>Stramenopiles</taxon>
        <taxon>Bigyra</taxon>
        <taxon>Opalozoa</taxon>
        <taxon>Bicosoecida</taxon>
        <taxon>Cafeteriaceae</taxon>
        <taxon>Cafeteria</taxon>
    </lineage>
</organism>
<dbReference type="AlphaFoldDB" id="A0A5A8CGE6"/>
<reference evidence="2 3" key="1">
    <citation type="submission" date="2019-07" db="EMBL/GenBank/DDBJ databases">
        <title>Genomes of Cafeteria roenbergensis.</title>
        <authorList>
            <person name="Fischer M.G."/>
            <person name="Hackl T."/>
            <person name="Roman M."/>
        </authorList>
    </citation>
    <scope>NUCLEOTIDE SEQUENCE [LARGE SCALE GENOMIC DNA]</scope>
    <source>
        <strain evidence="2 3">RCC970-E3</strain>
    </source>
</reference>